<evidence type="ECO:0000259" key="9">
    <source>
        <dbReference type="PROSITE" id="PS51192"/>
    </source>
</evidence>
<dbReference type="RefSeq" id="XP_028480473.1">
    <property type="nucleotide sequence ID" value="XM_028616616.1"/>
</dbReference>
<protein>
    <recommendedName>
        <fullName evidence="9">Helicase ATP-binding domain-containing protein</fullName>
    </recommendedName>
</protein>
<feature type="compositionally biased region" description="Acidic residues" evidence="8">
    <location>
        <begin position="378"/>
        <end position="397"/>
    </location>
</feature>
<evidence type="ECO:0000256" key="3">
    <source>
        <dbReference type="ARBA" id="ARBA00022741"/>
    </source>
</evidence>
<keyword evidence="2" id="KW-0479">Metal-binding</keyword>
<dbReference type="SUPFAM" id="SSF54160">
    <property type="entry name" value="Chromo domain-like"/>
    <property type="match status" value="1"/>
</dbReference>
<evidence type="ECO:0000256" key="1">
    <source>
        <dbReference type="ARBA" id="ARBA00004123"/>
    </source>
</evidence>
<feature type="compositionally biased region" description="Acidic residues" evidence="8">
    <location>
        <begin position="827"/>
        <end position="836"/>
    </location>
</feature>
<dbReference type="OrthoDB" id="5857104at2759"/>
<feature type="compositionally biased region" description="Low complexity" evidence="8">
    <location>
        <begin position="134"/>
        <end position="143"/>
    </location>
</feature>
<sequence length="1337" mass="149370">MPPRRRSTAHGNTDESDEEEVLQVLTPARDRRRSTRRVVDSPASPTRPTTTPTSRRTSKRFADQGDDHSQVEERQLRSAGTSRTAITVPDTDDSDLDPLAAAHDRTPQPSAGPSRAVITLPGTDDSDFDPFEMASPPAAAPSSVRQARVAKTATGDPEKGEPYVDIPFLPLATLVQYHHAEGVARITASSRAKVMQEQDSGRSASPRAQPSRPQRQAAKAAAPTKPRWRVASSDDDDENDLGGYGDDSEDFVEYVGRKSQSDTESKEYSASEDEVVRRSTRTAKRARDVTPRQTRSSRQSTSTCESIHFCITPPVHTLHRPPQQPRDDPDDESASDDHMVLTRSAGKVARVAPPVPPQTRAAPRHQSVESSASFDPFAESEGESELDDEDMPDELESDYSPNSSPARHRSGKGGKGDKPKPTRAILSKHCETCEKCKRGPAEALLAKALKKKNKGKAVRKRDEDLVSESEEARDLQGWLECDTCTVSSHWRCLKPSEQKDVLNAFRAKNPGAPPRYSIEIDETARYRCTRCTVYPICFVCKDRHLPGKHNAEDTEDEVSGTQDEPIAIDDDSNAAESRDKIPAPTENPDTATPLEPVGLIKSAPSSLLFRCSRCKQAVHYEHLKSPFPPGKKFTLPELAYEYQNNEGYYWFCHCCRDWPWHVDRVVAWRPLPADALEPERDEGELPRYRDRLPREYLVKWQQRGFRHVVWVPHAWILAISGHKVRHFIDKGPVLDLVTDETLAAAGDDMVAPTIEDIAAAEGQGDGPRHRAQAELDTKWEGHGPPPDVNGEQLLPVQWSTVDRVLEVYLIPPKKPKKKAPRNRIESSDDEDEDDEPPERTWKDGETPPLEMLTDIDRWEQLANRKLGPEDVDDIAHLVSWIYVKWDDLQYSESCWDTPPPFTSPLYPAFKRALARYLAARKVVVPILSAGQRRERDAMAARQGRPPKEQPACIVGGTLMPFQIEGFQWLLYKHWQRQSCILADDMGLGKTIQVCSFLGYLCSEQYQIYPHLVVVPNSTITNWVREFEKWVPHVRVVPFYGEAASRKVVSKYEMYHPGLQGKADGLKAHVILTTYDTITGSDFKYFNSVPQWEVVIVDEGQRLKSDTNLIFNRLKQLNSVQRILLTGTPLNNNIRELFNLLNFLDEAEFKHLDALEERFMDLNETLLTELHDMIKPYILRRIKADVLKLPPKVEIIVPISMTPAQKRQTRLLMKSHADTINSIRQNMKKKRKLADVDAQRKKKKSAAEEAAEGEGEGERDAEGETEGEAEVATATAEAEGSGSGAGAQGSGSMAEDEPVVVEPESDEAGGDEAEASGANEADKSGATSEREVIVVDAD</sequence>
<comment type="caution">
    <text evidence="10">The sequence shown here is derived from an EMBL/GenBank/DDBJ whole genome shotgun (WGS) entry which is preliminary data.</text>
</comment>
<name>A0A427YB47_9TREE</name>
<evidence type="ECO:0000256" key="6">
    <source>
        <dbReference type="ARBA" id="ARBA00022840"/>
    </source>
</evidence>
<dbReference type="SMART" id="SM00487">
    <property type="entry name" value="DEXDc"/>
    <property type="match status" value="1"/>
</dbReference>
<dbReference type="EMBL" id="RSCE01000001">
    <property type="protein sequence ID" value="RSH88265.1"/>
    <property type="molecule type" value="Genomic_DNA"/>
</dbReference>
<dbReference type="GO" id="GO:0008270">
    <property type="term" value="F:zinc ion binding"/>
    <property type="evidence" value="ECO:0007669"/>
    <property type="project" value="UniProtKB-KW"/>
</dbReference>
<evidence type="ECO:0000313" key="10">
    <source>
        <dbReference type="EMBL" id="RSH88265.1"/>
    </source>
</evidence>
<feature type="compositionally biased region" description="Acidic residues" evidence="8">
    <location>
        <begin position="1293"/>
        <end position="1313"/>
    </location>
</feature>
<dbReference type="GO" id="GO:0042393">
    <property type="term" value="F:histone binding"/>
    <property type="evidence" value="ECO:0007669"/>
    <property type="project" value="TreeGrafter"/>
</dbReference>
<feature type="region of interest" description="Disordered" evidence="8">
    <location>
        <begin position="187"/>
        <end position="422"/>
    </location>
</feature>
<dbReference type="PANTHER" id="PTHR45623">
    <property type="entry name" value="CHROMODOMAIN-HELICASE-DNA-BINDING PROTEIN 3-RELATED-RELATED"/>
    <property type="match status" value="1"/>
</dbReference>
<feature type="compositionally biased region" description="Basic and acidic residues" evidence="8">
    <location>
        <begin position="255"/>
        <end position="277"/>
    </location>
</feature>
<accession>A0A427YB47</accession>
<dbReference type="SMART" id="SM00249">
    <property type="entry name" value="PHD"/>
    <property type="match status" value="2"/>
</dbReference>
<dbReference type="InterPro" id="IPR056616">
    <property type="entry name" value="Chromo_MIT1"/>
</dbReference>
<feature type="region of interest" description="Disordered" evidence="8">
    <location>
        <begin position="1"/>
        <end position="164"/>
    </location>
</feature>
<organism evidence="10 11">
    <name type="scientific">Apiotrichum porosum</name>
    <dbReference type="NCBI Taxonomy" id="105984"/>
    <lineage>
        <taxon>Eukaryota</taxon>
        <taxon>Fungi</taxon>
        <taxon>Dikarya</taxon>
        <taxon>Basidiomycota</taxon>
        <taxon>Agaricomycotina</taxon>
        <taxon>Tremellomycetes</taxon>
        <taxon>Trichosporonales</taxon>
        <taxon>Trichosporonaceae</taxon>
        <taxon>Apiotrichum</taxon>
    </lineage>
</organism>
<dbReference type="InterPro" id="IPR000330">
    <property type="entry name" value="SNF2_N"/>
</dbReference>
<dbReference type="Proteomes" id="UP000279236">
    <property type="component" value="Unassembled WGS sequence"/>
</dbReference>
<dbReference type="GeneID" id="39585342"/>
<feature type="region of interest" description="Disordered" evidence="8">
    <location>
        <begin position="548"/>
        <end position="597"/>
    </location>
</feature>
<dbReference type="STRING" id="105984.A0A427YB47"/>
<comment type="subcellular location">
    <subcellularLocation>
        <location evidence="1">Nucleus</location>
    </subcellularLocation>
</comment>
<dbReference type="PANTHER" id="PTHR45623:SF17">
    <property type="entry name" value="CHROMODOMAIN-HELICASE-DNA-BINDING PROTEIN 3-RELATED"/>
    <property type="match status" value="1"/>
</dbReference>
<reference evidence="10 11" key="1">
    <citation type="submission" date="2018-11" db="EMBL/GenBank/DDBJ databases">
        <title>Genome sequence of Apiotrichum porosum DSM 27194.</title>
        <authorList>
            <person name="Aliyu H."/>
            <person name="Gorte O."/>
            <person name="Ochsenreither K."/>
        </authorList>
    </citation>
    <scope>NUCLEOTIDE SEQUENCE [LARGE SCALE GENOMIC DNA]</scope>
    <source>
        <strain evidence="10 11">DSM 27194</strain>
    </source>
</reference>
<feature type="compositionally biased region" description="Low complexity" evidence="8">
    <location>
        <begin position="1269"/>
        <end position="1279"/>
    </location>
</feature>
<evidence type="ECO:0000256" key="8">
    <source>
        <dbReference type="SAM" id="MobiDB-lite"/>
    </source>
</evidence>
<evidence type="ECO:0000256" key="4">
    <source>
        <dbReference type="ARBA" id="ARBA00022771"/>
    </source>
</evidence>
<dbReference type="InterPro" id="IPR027417">
    <property type="entry name" value="P-loop_NTPase"/>
</dbReference>
<dbReference type="GO" id="GO:0140658">
    <property type="term" value="F:ATP-dependent chromatin remodeler activity"/>
    <property type="evidence" value="ECO:0007669"/>
    <property type="project" value="TreeGrafter"/>
</dbReference>
<proteinExistence type="predicted"/>
<dbReference type="GO" id="GO:0003677">
    <property type="term" value="F:DNA binding"/>
    <property type="evidence" value="ECO:0007669"/>
    <property type="project" value="TreeGrafter"/>
</dbReference>
<keyword evidence="11" id="KW-1185">Reference proteome</keyword>
<dbReference type="SUPFAM" id="SSF52540">
    <property type="entry name" value="P-loop containing nucleoside triphosphate hydrolases"/>
    <property type="match status" value="1"/>
</dbReference>
<dbReference type="InterPro" id="IPR038718">
    <property type="entry name" value="SNF2-like_sf"/>
</dbReference>
<evidence type="ECO:0000256" key="7">
    <source>
        <dbReference type="ARBA" id="ARBA00023242"/>
    </source>
</evidence>
<feature type="compositionally biased region" description="Acidic residues" evidence="8">
    <location>
        <begin position="233"/>
        <end position="252"/>
    </location>
</feature>
<keyword evidence="7" id="KW-0539">Nucleus</keyword>
<keyword evidence="5" id="KW-0862">Zinc</keyword>
<feature type="compositionally biased region" description="Low complexity" evidence="8">
    <location>
        <begin position="202"/>
        <end position="225"/>
    </location>
</feature>
<feature type="region of interest" description="Disordered" evidence="8">
    <location>
        <begin position="759"/>
        <end position="792"/>
    </location>
</feature>
<dbReference type="Gene3D" id="3.40.50.10810">
    <property type="entry name" value="Tandem AAA-ATPase domain"/>
    <property type="match status" value="1"/>
</dbReference>
<keyword evidence="3" id="KW-0547">Nucleotide-binding</keyword>
<feature type="domain" description="Helicase ATP-binding" evidence="9">
    <location>
        <begin position="970"/>
        <end position="1146"/>
    </location>
</feature>
<evidence type="ECO:0000313" key="11">
    <source>
        <dbReference type="Proteomes" id="UP000279236"/>
    </source>
</evidence>
<dbReference type="InterPro" id="IPR016197">
    <property type="entry name" value="Chromo-like_dom_sf"/>
</dbReference>
<feature type="region of interest" description="Disordered" evidence="8">
    <location>
        <begin position="814"/>
        <end position="849"/>
    </location>
</feature>
<evidence type="ECO:0000256" key="5">
    <source>
        <dbReference type="ARBA" id="ARBA00022833"/>
    </source>
</evidence>
<feature type="compositionally biased region" description="Basic and acidic residues" evidence="8">
    <location>
        <begin position="766"/>
        <end position="781"/>
    </location>
</feature>
<dbReference type="GO" id="GO:0000785">
    <property type="term" value="C:chromatin"/>
    <property type="evidence" value="ECO:0007669"/>
    <property type="project" value="TreeGrafter"/>
</dbReference>
<feature type="compositionally biased region" description="Basic and acidic residues" evidence="8">
    <location>
        <begin position="1319"/>
        <end position="1337"/>
    </location>
</feature>
<feature type="compositionally biased region" description="Basic and acidic residues" evidence="8">
    <location>
        <begin position="60"/>
        <end position="76"/>
    </location>
</feature>
<dbReference type="InterPro" id="IPR001965">
    <property type="entry name" value="Znf_PHD"/>
</dbReference>
<dbReference type="GO" id="GO:0016887">
    <property type="term" value="F:ATP hydrolysis activity"/>
    <property type="evidence" value="ECO:0007669"/>
    <property type="project" value="TreeGrafter"/>
</dbReference>
<dbReference type="Pfam" id="PF23615">
    <property type="entry name" value="Chromo_MIT1"/>
    <property type="match status" value="1"/>
</dbReference>
<dbReference type="InterPro" id="IPR014001">
    <property type="entry name" value="Helicase_ATP-bd"/>
</dbReference>
<dbReference type="Pfam" id="PF00176">
    <property type="entry name" value="SNF2-rel_dom"/>
    <property type="match status" value="1"/>
</dbReference>
<dbReference type="PROSITE" id="PS51192">
    <property type="entry name" value="HELICASE_ATP_BIND_1"/>
    <property type="match status" value="1"/>
</dbReference>
<keyword evidence="4" id="KW-0863">Zinc-finger</keyword>
<keyword evidence="6" id="KW-0067">ATP-binding</keyword>
<dbReference type="GO" id="GO:0005524">
    <property type="term" value="F:ATP binding"/>
    <property type="evidence" value="ECO:0007669"/>
    <property type="project" value="UniProtKB-KW"/>
</dbReference>
<dbReference type="GO" id="GO:0003682">
    <property type="term" value="F:chromatin binding"/>
    <property type="evidence" value="ECO:0007669"/>
    <property type="project" value="TreeGrafter"/>
</dbReference>
<feature type="region of interest" description="Disordered" evidence="8">
    <location>
        <begin position="1223"/>
        <end position="1337"/>
    </location>
</feature>
<evidence type="ECO:0000256" key="2">
    <source>
        <dbReference type="ARBA" id="ARBA00022723"/>
    </source>
</evidence>
<feature type="compositionally biased region" description="Low complexity" evidence="8">
    <location>
        <begin position="40"/>
        <end position="55"/>
    </location>
</feature>
<gene>
    <name evidence="10" type="ORF">EHS24_000799</name>
</gene>
<dbReference type="GO" id="GO:0005634">
    <property type="term" value="C:nucleus"/>
    <property type="evidence" value="ECO:0007669"/>
    <property type="project" value="UniProtKB-SubCell"/>
</dbReference>
<feature type="compositionally biased region" description="Low complexity" evidence="8">
    <location>
        <begin position="292"/>
        <end position="303"/>
    </location>
</feature>